<evidence type="ECO:0000313" key="4">
    <source>
        <dbReference type="Proteomes" id="UP000233782"/>
    </source>
</evidence>
<keyword evidence="4" id="KW-1185">Reference proteome</keyword>
<gene>
    <name evidence="3" type="ORF">BD749_0834</name>
</gene>
<evidence type="ECO:0000259" key="2">
    <source>
        <dbReference type="SMART" id="SM00507"/>
    </source>
</evidence>
<dbReference type="AlphaFoldDB" id="A0A2N3V2T9"/>
<sequence>METALEIQESETIKEPVAASLDDDSYDSSGDDGDDGLDVAVNQRKIIWQAKDFSIREFLSMKQDGELELQPEYQRNFVASPIIASRLIESILMDVPIPVVYLAEDKDGTLSVIDGQQRLTSFISFVEGKFPNGTNFNLTGLKVLKEWNRKSFQQLDKELQTKIKTTTIHSIIIKKESNEDIKFEIFERLNTGSTKLNEDEIRNTVYRGPYIKLLAELSENDTFHQIVQKDNFKNRMIYRGMILRFFALSEKSYVNYKSSMVQFCNKELRENRNFSSEKANEYRNRFLHSLDLVKVVFGEHAFRRYIPADSQSSQGRWSDSQINMALFDLQMVGFVNYSKNEVLSKADYIREAMLDLMINNSEFQYFIGYKTSDTDNVKKRFRIWMDKLDEVIGSNSYQQRTFPFSVKQALFKQNPVCAISGQQILAIEDAEVDHKLPYSKGGATTIDNAQLVLRYFNRAKNNKVMDN</sequence>
<keyword evidence="3" id="KW-0540">Nuclease</keyword>
<dbReference type="GO" id="GO:0004519">
    <property type="term" value="F:endonuclease activity"/>
    <property type="evidence" value="ECO:0007669"/>
    <property type="project" value="UniProtKB-KW"/>
</dbReference>
<reference evidence="3 4" key="1">
    <citation type="submission" date="2017-12" db="EMBL/GenBank/DDBJ databases">
        <title>Genomic Encyclopedia of Type Strains, Phase III (KMG-III): the genomes of soil and plant-associated and newly described type strains.</title>
        <authorList>
            <person name="Whitman W."/>
        </authorList>
    </citation>
    <scope>NUCLEOTIDE SEQUENCE [LARGE SCALE GENOMIC DNA]</scope>
    <source>
        <strain evidence="3 4">LP43</strain>
    </source>
</reference>
<keyword evidence="3" id="KW-0378">Hydrolase</keyword>
<keyword evidence="3" id="KW-0255">Endonuclease</keyword>
<dbReference type="PANTHER" id="PTHR39639:SF1">
    <property type="entry name" value="DUF262 DOMAIN-CONTAINING PROTEIN"/>
    <property type="match status" value="1"/>
</dbReference>
<dbReference type="Gene3D" id="1.10.30.50">
    <property type="match status" value="1"/>
</dbReference>
<evidence type="ECO:0000256" key="1">
    <source>
        <dbReference type="SAM" id="MobiDB-lite"/>
    </source>
</evidence>
<dbReference type="InterPro" id="IPR002711">
    <property type="entry name" value="HNH"/>
</dbReference>
<dbReference type="OrthoDB" id="9764212at2"/>
<dbReference type="CDD" id="cd00085">
    <property type="entry name" value="HNHc"/>
    <property type="match status" value="1"/>
</dbReference>
<comment type="caution">
    <text evidence="3">The sequence shown here is derived from an EMBL/GenBank/DDBJ whole genome shotgun (WGS) entry which is preliminary data.</text>
</comment>
<dbReference type="GO" id="GO:0003676">
    <property type="term" value="F:nucleic acid binding"/>
    <property type="evidence" value="ECO:0007669"/>
    <property type="project" value="InterPro"/>
</dbReference>
<proteinExistence type="predicted"/>
<dbReference type="Pfam" id="PF01844">
    <property type="entry name" value="HNH"/>
    <property type="match status" value="1"/>
</dbReference>
<dbReference type="InterPro" id="IPR003615">
    <property type="entry name" value="HNH_nuc"/>
</dbReference>
<dbReference type="EMBL" id="PJMU01000001">
    <property type="protein sequence ID" value="PKV75886.1"/>
    <property type="molecule type" value="Genomic_DNA"/>
</dbReference>
<organism evidence="3 4">
    <name type="scientific">Pontibacter ramchanderi</name>
    <dbReference type="NCBI Taxonomy" id="1179743"/>
    <lineage>
        <taxon>Bacteria</taxon>
        <taxon>Pseudomonadati</taxon>
        <taxon>Bacteroidota</taxon>
        <taxon>Cytophagia</taxon>
        <taxon>Cytophagales</taxon>
        <taxon>Hymenobacteraceae</taxon>
        <taxon>Pontibacter</taxon>
    </lineage>
</organism>
<feature type="domain" description="HNH nuclease" evidence="2">
    <location>
        <begin position="405"/>
        <end position="458"/>
    </location>
</feature>
<name>A0A2N3V2T9_9BACT</name>
<dbReference type="Proteomes" id="UP000233782">
    <property type="component" value="Unassembled WGS sequence"/>
</dbReference>
<accession>A0A2N3V2T9</accession>
<dbReference type="GO" id="GO:0008270">
    <property type="term" value="F:zinc ion binding"/>
    <property type="evidence" value="ECO:0007669"/>
    <property type="project" value="InterPro"/>
</dbReference>
<evidence type="ECO:0000313" key="3">
    <source>
        <dbReference type="EMBL" id="PKV75886.1"/>
    </source>
</evidence>
<dbReference type="Pfam" id="PF03235">
    <property type="entry name" value="GmrSD_N"/>
    <property type="match status" value="1"/>
</dbReference>
<dbReference type="SMART" id="SM00507">
    <property type="entry name" value="HNHc"/>
    <property type="match status" value="1"/>
</dbReference>
<protein>
    <submittedName>
        <fullName evidence="3">HNH endonuclease</fullName>
    </submittedName>
</protein>
<dbReference type="InterPro" id="IPR004919">
    <property type="entry name" value="GmrSD_N"/>
</dbReference>
<dbReference type="PANTHER" id="PTHR39639">
    <property type="entry name" value="CHROMOSOME 16, WHOLE GENOME SHOTGUN SEQUENCE"/>
    <property type="match status" value="1"/>
</dbReference>
<feature type="compositionally biased region" description="Acidic residues" evidence="1">
    <location>
        <begin position="21"/>
        <end position="34"/>
    </location>
</feature>
<dbReference type="RefSeq" id="WP_101443079.1">
    <property type="nucleotide sequence ID" value="NZ_PJMU01000001.1"/>
</dbReference>
<feature type="region of interest" description="Disordered" evidence="1">
    <location>
        <begin position="1"/>
        <end position="34"/>
    </location>
</feature>